<geneLocation type="plasmid" evidence="1">
    <name>pAA1</name>
</geneLocation>
<evidence type="ECO:0000313" key="1">
    <source>
        <dbReference type="EMBL" id="AAS20051.1"/>
    </source>
</evidence>
<organism evidence="1">
    <name type="scientific">Paenarthrobacter aurescens</name>
    <name type="common">Arthrobacter aurescens</name>
    <dbReference type="NCBI Taxonomy" id="43663"/>
    <lineage>
        <taxon>Bacteria</taxon>
        <taxon>Bacillati</taxon>
        <taxon>Actinomycetota</taxon>
        <taxon>Actinomycetes</taxon>
        <taxon>Micrococcales</taxon>
        <taxon>Micrococcaceae</taxon>
        <taxon>Paenarthrobacter</taxon>
    </lineage>
</organism>
<accession>Q6SKC1</accession>
<sequence length="278" mass="30146">MPLIEEAIHAGHLLPGFLVGLGDRLHGRRRHPLQAGVAGQTHHIIHLLAVTPVEHAMSAKTAVTAEHDAGLWPEAANELDQQCQDGPTVSGAIDVARAQIAHQQMATTEHIERQEAVMVVIAMEEAPFLITMHRHIGRIEVEHDLSRRLVMLGDEVLPQQAMGLHHRFAIGLLFQAPQSGFAGQRLQAVDRSLQRVVMAQAVMIVEILVAGGQCIDTLGEQCLQSMLDTPRITPIGNDFGQAAGQAMLPVDLAQQQQARIRGDVTTGERGLDEAAREG</sequence>
<reference evidence="1" key="1">
    <citation type="journal article" date="2004" name="Appl. Environ. Microbiol.">
        <title>Arthrobacter aurescens TC1 atrazine catabolism genes trzN, atzB, and atzC are linked on a 160-kilobase region and are functional in Escherichia coli.</title>
        <authorList>
            <person name="Sajjaphan K."/>
            <person name="Shapir N."/>
            <person name="Wackett L.P."/>
            <person name="Palmer M."/>
            <person name="Blackmon B."/>
            <person name="Tomkins J."/>
            <person name="Sadowsky M.J."/>
        </authorList>
    </citation>
    <scope>NUCLEOTIDE SEQUENCE</scope>
    <source>
        <strain evidence="1">TC1</strain>
        <plasmid evidence="1">pAA1</plasmid>
    </source>
</reference>
<dbReference type="EMBL" id="AY456696">
    <property type="protein sequence ID" value="AAS20051.1"/>
    <property type="molecule type" value="Genomic_DNA"/>
</dbReference>
<protein>
    <submittedName>
        <fullName evidence="1">Uncharacterized protein</fullName>
    </submittedName>
</protein>
<keyword evidence="1" id="KW-0614">Plasmid</keyword>
<proteinExistence type="predicted"/>
<name>Q6SKC1_PAEAU</name>
<dbReference type="AlphaFoldDB" id="Q6SKC1"/>